<evidence type="ECO:0000313" key="1">
    <source>
        <dbReference type="EMBL" id="RJP57906.1"/>
    </source>
</evidence>
<accession>A0A3A4R0I5</accession>
<sequence length="110" mass="11913">MTRIATFSLFDNKTVLAGTSVISNPVSLEQCSGFLALNGTVSETSPDITIEYLTGLGSNVVLKSVVASELSDTEFHMQFYPDLGERIQIKVTNNSVMDCVVSLSLLFTEN</sequence>
<protein>
    <submittedName>
        <fullName evidence="1">Uncharacterized protein</fullName>
    </submittedName>
</protein>
<comment type="caution">
    <text evidence="1">The sequence shown here is derived from an EMBL/GenBank/DDBJ whole genome shotgun (WGS) entry which is preliminary data.</text>
</comment>
<proteinExistence type="predicted"/>
<gene>
    <name evidence="1" type="ORF">C4541_09200</name>
</gene>
<dbReference type="EMBL" id="QZJZ01000073">
    <property type="protein sequence ID" value="RJP57906.1"/>
    <property type="molecule type" value="Genomic_DNA"/>
</dbReference>
<reference evidence="1 2" key="1">
    <citation type="journal article" date="2017" name="ISME J.">
        <title>Energy and carbon metabolisms in a deep terrestrial subsurface fluid microbial community.</title>
        <authorList>
            <person name="Momper L."/>
            <person name="Jungbluth S.P."/>
            <person name="Lee M.D."/>
            <person name="Amend J.P."/>
        </authorList>
    </citation>
    <scope>NUCLEOTIDE SEQUENCE [LARGE SCALE GENOMIC DNA]</scope>
    <source>
        <strain evidence="1">SURF_26</strain>
    </source>
</reference>
<name>A0A3A4R0I5_9BACT</name>
<evidence type="ECO:0000313" key="2">
    <source>
        <dbReference type="Proteomes" id="UP000266426"/>
    </source>
</evidence>
<dbReference type="AlphaFoldDB" id="A0A3A4R0I5"/>
<dbReference type="Proteomes" id="UP000266426">
    <property type="component" value="Unassembled WGS sequence"/>
</dbReference>
<organism evidence="1 2">
    <name type="scientific">Candidatus Auribacter fodinae</name>
    <dbReference type="NCBI Taxonomy" id="2093366"/>
    <lineage>
        <taxon>Bacteria</taxon>
        <taxon>Pseudomonadati</taxon>
        <taxon>Candidatus Auribacterota</taxon>
        <taxon>Candidatus Auribacteria</taxon>
        <taxon>Candidatus Auribacterales</taxon>
        <taxon>Candidatus Auribacteraceae</taxon>
        <taxon>Candidatus Auribacter</taxon>
    </lineage>
</organism>